<sequence>MTPIVSSWFSSASCAIKFNFDTSFTSSTKEAFSGVVARNSTGLIMAACLLHHSDVNDFFIAKARACEDAVNFAIELGFRKSHSLTSVGKEMRQLMYSPRPIVVSSFPDTGLKKHRWKSNEWPSVISESRFKL</sequence>
<protein>
    <recommendedName>
        <fullName evidence="1">RNase H type-1 domain-containing protein</fullName>
    </recommendedName>
</protein>
<name>A0ABR2EL37_9ROSI</name>
<evidence type="ECO:0000259" key="1">
    <source>
        <dbReference type="Pfam" id="PF13456"/>
    </source>
</evidence>
<gene>
    <name evidence="2" type="ORF">V6N12_010758</name>
</gene>
<dbReference type="Proteomes" id="UP001472677">
    <property type="component" value="Unassembled WGS sequence"/>
</dbReference>
<accession>A0ABR2EL37</accession>
<proteinExistence type="predicted"/>
<comment type="caution">
    <text evidence="2">The sequence shown here is derived from an EMBL/GenBank/DDBJ whole genome shotgun (WGS) entry which is preliminary data.</text>
</comment>
<keyword evidence="3" id="KW-1185">Reference proteome</keyword>
<dbReference type="Pfam" id="PF13456">
    <property type="entry name" value="RVT_3"/>
    <property type="match status" value="1"/>
</dbReference>
<evidence type="ECO:0000313" key="3">
    <source>
        <dbReference type="Proteomes" id="UP001472677"/>
    </source>
</evidence>
<dbReference type="EMBL" id="JBBPBM010000012">
    <property type="protein sequence ID" value="KAK8562687.1"/>
    <property type="molecule type" value="Genomic_DNA"/>
</dbReference>
<reference evidence="2 3" key="1">
    <citation type="journal article" date="2024" name="G3 (Bethesda)">
        <title>Genome assembly of Hibiscus sabdariffa L. provides insights into metabolisms of medicinal natural products.</title>
        <authorList>
            <person name="Kim T."/>
        </authorList>
    </citation>
    <scope>NUCLEOTIDE SEQUENCE [LARGE SCALE GENOMIC DNA]</scope>
    <source>
        <strain evidence="2">TK-2024</strain>
        <tissue evidence="2">Old leaves</tissue>
    </source>
</reference>
<feature type="domain" description="RNase H type-1" evidence="1">
    <location>
        <begin position="19"/>
        <end position="82"/>
    </location>
</feature>
<evidence type="ECO:0000313" key="2">
    <source>
        <dbReference type="EMBL" id="KAK8562687.1"/>
    </source>
</evidence>
<dbReference type="InterPro" id="IPR002156">
    <property type="entry name" value="RNaseH_domain"/>
</dbReference>
<organism evidence="2 3">
    <name type="scientific">Hibiscus sabdariffa</name>
    <name type="common">roselle</name>
    <dbReference type="NCBI Taxonomy" id="183260"/>
    <lineage>
        <taxon>Eukaryota</taxon>
        <taxon>Viridiplantae</taxon>
        <taxon>Streptophyta</taxon>
        <taxon>Embryophyta</taxon>
        <taxon>Tracheophyta</taxon>
        <taxon>Spermatophyta</taxon>
        <taxon>Magnoliopsida</taxon>
        <taxon>eudicotyledons</taxon>
        <taxon>Gunneridae</taxon>
        <taxon>Pentapetalae</taxon>
        <taxon>rosids</taxon>
        <taxon>malvids</taxon>
        <taxon>Malvales</taxon>
        <taxon>Malvaceae</taxon>
        <taxon>Malvoideae</taxon>
        <taxon>Hibiscus</taxon>
    </lineage>
</organism>